<proteinExistence type="predicted"/>
<name>A0ABW5AQQ6_9BRAD</name>
<feature type="region of interest" description="Disordered" evidence="1">
    <location>
        <begin position="254"/>
        <end position="278"/>
    </location>
</feature>
<dbReference type="InterPro" id="IPR017026">
    <property type="entry name" value="ImuA"/>
</dbReference>
<accession>A0ABW5AQQ6</accession>
<protein>
    <submittedName>
        <fullName evidence="2">ImuA family protein</fullName>
    </submittedName>
</protein>
<dbReference type="Proteomes" id="UP001597314">
    <property type="component" value="Unassembled WGS sequence"/>
</dbReference>
<evidence type="ECO:0000313" key="3">
    <source>
        <dbReference type="Proteomes" id="UP001597314"/>
    </source>
</evidence>
<reference evidence="3" key="1">
    <citation type="journal article" date="2019" name="Int. J. Syst. Evol. Microbiol.">
        <title>The Global Catalogue of Microorganisms (GCM) 10K type strain sequencing project: providing services to taxonomists for standard genome sequencing and annotation.</title>
        <authorList>
            <consortium name="The Broad Institute Genomics Platform"/>
            <consortium name="The Broad Institute Genome Sequencing Center for Infectious Disease"/>
            <person name="Wu L."/>
            <person name="Ma J."/>
        </authorList>
    </citation>
    <scope>NUCLEOTIDE SEQUENCE [LARGE SCALE GENOMIC DNA]</scope>
    <source>
        <strain evidence="3">CGMCC 1.6774</strain>
    </source>
</reference>
<dbReference type="SUPFAM" id="SSF52540">
    <property type="entry name" value="P-loop containing nucleoside triphosphate hydrolases"/>
    <property type="match status" value="1"/>
</dbReference>
<evidence type="ECO:0000313" key="2">
    <source>
        <dbReference type="EMBL" id="MFD2184417.1"/>
    </source>
</evidence>
<dbReference type="PIRSF" id="PIRSF034285">
    <property type="entry name" value="UCP034285"/>
    <property type="match status" value="1"/>
</dbReference>
<dbReference type="InterPro" id="IPR027417">
    <property type="entry name" value="P-loop_NTPase"/>
</dbReference>
<sequence length="278" mass="29262">MTMPPRDAGEILRALRRRVAALEAHRPAPADAADSVLALGVPALDRALGGGIALGVLHEIVPAAPRDLAAAAGTVLALAVHALATVRRFARREVLWIQADLAGREAGRLYGPGVAALGLSPVRLVEIAVARERDAAFAMEEALACRGLAVVVGEFFDDRALDLVALRRLSLAAAAGGGLGLLLRHRAAALASPAATRLEIAAAPGLPDGFGGLGQPAVLLSVLRNRRGPTGRWLLVWDHHEHVFREPARRDAPVPLPVAEAPVDRPDWSHPDAARRTR</sequence>
<feature type="compositionally biased region" description="Basic and acidic residues" evidence="1">
    <location>
        <begin position="262"/>
        <end position="278"/>
    </location>
</feature>
<comment type="caution">
    <text evidence="2">The sequence shown here is derived from an EMBL/GenBank/DDBJ whole genome shotgun (WGS) entry which is preliminary data.</text>
</comment>
<evidence type="ECO:0000256" key="1">
    <source>
        <dbReference type="SAM" id="MobiDB-lite"/>
    </source>
</evidence>
<keyword evidence="3" id="KW-1185">Reference proteome</keyword>
<gene>
    <name evidence="2" type="ORF">ACFSOX_19865</name>
</gene>
<dbReference type="EMBL" id="JBHUIW010000027">
    <property type="protein sequence ID" value="MFD2184417.1"/>
    <property type="molecule type" value="Genomic_DNA"/>
</dbReference>
<organism evidence="2 3">
    <name type="scientific">Rhodoplanes azumiensis</name>
    <dbReference type="NCBI Taxonomy" id="1897628"/>
    <lineage>
        <taxon>Bacteria</taxon>
        <taxon>Pseudomonadati</taxon>
        <taxon>Pseudomonadota</taxon>
        <taxon>Alphaproteobacteria</taxon>
        <taxon>Hyphomicrobiales</taxon>
        <taxon>Nitrobacteraceae</taxon>
        <taxon>Rhodoplanes</taxon>
    </lineage>
</organism>
<dbReference type="Gene3D" id="3.40.50.300">
    <property type="entry name" value="P-loop containing nucleotide triphosphate hydrolases"/>
    <property type="match status" value="1"/>
</dbReference>
<dbReference type="RefSeq" id="WP_378479557.1">
    <property type="nucleotide sequence ID" value="NZ_JBHUIW010000027.1"/>
</dbReference>